<accession>A0ABP0I3E2</accession>
<dbReference type="Pfam" id="PF00520">
    <property type="entry name" value="Ion_trans"/>
    <property type="match status" value="1"/>
</dbReference>
<keyword evidence="5 14" id="KW-0812">Transmembrane</keyword>
<evidence type="ECO:0000256" key="3">
    <source>
        <dbReference type="ARBA" id="ARBA00022568"/>
    </source>
</evidence>
<evidence type="ECO:0000256" key="13">
    <source>
        <dbReference type="SAM" id="MobiDB-lite"/>
    </source>
</evidence>
<evidence type="ECO:0000313" key="17">
    <source>
        <dbReference type="Proteomes" id="UP001642464"/>
    </source>
</evidence>
<gene>
    <name evidence="16" type="ORF">SCF082_LOCUS5079</name>
</gene>
<comment type="subcellular location">
    <subcellularLocation>
        <location evidence="1">Membrane</location>
        <topology evidence="1">Multi-pass membrane protein</topology>
    </subcellularLocation>
</comment>
<evidence type="ECO:0000256" key="7">
    <source>
        <dbReference type="ARBA" id="ARBA00022882"/>
    </source>
</evidence>
<keyword evidence="3" id="KW-0109">Calcium transport</keyword>
<dbReference type="InterPro" id="IPR050599">
    <property type="entry name" value="VDCC_alpha-1_subunit"/>
</dbReference>
<evidence type="ECO:0000256" key="10">
    <source>
        <dbReference type="ARBA" id="ARBA00023136"/>
    </source>
</evidence>
<organism evidence="16 17">
    <name type="scientific">Durusdinium trenchii</name>
    <dbReference type="NCBI Taxonomy" id="1381693"/>
    <lineage>
        <taxon>Eukaryota</taxon>
        <taxon>Sar</taxon>
        <taxon>Alveolata</taxon>
        <taxon>Dinophyceae</taxon>
        <taxon>Suessiales</taxon>
        <taxon>Symbiodiniaceae</taxon>
        <taxon>Durusdinium</taxon>
    </lineage>
</organism>
<dbReference type="Gene3D" id="1.10.287.70">
    <property type="match status" value="1"/>
</dbReference>
<feature type="transmembrane region" description="Helical" evidence="14">
    <location>
        <begin position="373"/>
        <end position="396"/>
    </location>
</feature>
<dbReference type="SUPFAM" id="SSF81324">
    <property type="entry name" value="Voltage-gated potassium channels"/>
    <property type="match status" value="1"/>
</dbReference>
<evidence type="ECO:0000259" key="15">
    <source>
        <dbReference type="Pfam" id="PF00520"/>
    </source>
</evidence>
<feature type="domain" description="Ion transport" evidence="15">
    <location>
        <begin position="176"/>
        <end position="396"/>
    </location>
</feature>
<feature type="region of interest" description="Disordered" evidence="13">
    <location>
        <begin position="63"/>
        <end position="86"/>
    </location>
</feature>
<dbReference type="Proteomes" id="UP001642464">
    <property type="component" value="Unassembled WGS sequence"/>
</dbReference>
<protein>
    <submittedName>
        <fullName evidence="16">L type</fullName>
    </submittedName>
</protein>
<evidence type="ECO:0000256" key="2">
    <source>
        <dbReference type="ARBA" id="ARBA00022448"/>
    </source>
</evidence>
<dbReference type="EMBL" id="CAXAMM010002681">
    <property type="protein sequence ID" value="CAK8997090.1"/>
    <property type="molecule type" value="Genomic_DNA"/>
</dbReference>
<dbReference type="Gene3D" id="1.20.120.350">
    <property type="entry name" value="Voltage-gated potassium channels. Chain C"/>
    <property type="match status" value="1"/>
</dbReference>
<keyword evidence="8 14" id="KW-1133">Transmembrane helix</keyword>
<keyword evidence="11" id="KW-0325">Glycoprotein</keyword>
<reference evidence="16 17" key="1">
    <citation type="submission" date="2024-02" db="EMBL/GenBank/DDBJ databases">
        <authorList>
            <person name="Chen Y."/>
            <person name="Shah S."/>
            <person name="Dougan E. K."/>
            <person name="Thang M."/>
            <person name="Chan C."/>
        </authorList>
    </citation>
    <scope>NUCLEOTIDE SEQUENCE [LARGE SCALE GENOMIC DNA]</scope>
</reference>
<dbReference type="InterPro" id="IPR027359">
    <property type="entry name" value="Volt_channel_dom_sf"/>
</dbReference>
<evidence type="ECO:0000256" key="11">
    <source>
        <dbReference type="ARBA" id="ARBA00023180"/>
    </source>
</evidence>
<dbReference type="InterPro" id="IPR005821">
    <property type="entry name" value="Ion_trans_dom"/>
</dbReference>
<evidence type="ECO:0000256" key="8">
    <source>
        <dbReference type="ARBA" id="ARBA00022989"/>
    </source>
</evidence>
<evidence type="ECO:0000256" key="9">
    <source>
        <dbReference type="ARBA" id="ARBA00023065"/>
    </source>
</evidence>
<feature type="transmembrane region" description="Helical" evidence="14">
    <location>
        <begin position="168"/>
        <end position="187"/>
    </location>
</feature>
<evidence type="ECO:0000256" key="1">
    <source>
        <dbReference type="ARBA" id="ARBA00004141"/>
    </source>
</evidence>
<evidence type="ECO:0000256" key="6">
    <source>
        <dbReference type="ARBA" id="ARBA00022837"/>
    </source>
</evidence>
<feature type="transmembrane region" description="Helical" evidence="14">
    <location>
        <begin position="199"/>
        <end position="218"/>
    </location>
</feature>
<keyword evidence="2" id="KW-0813">Transport</keyword>
<evidence type="ECO:0000256" key="12">
    <source>
        <dbReference type="ARBA" id="ARBA00023303"/>
    </source>
</evidence>
<keyword evidence="4" id="KW-0107">Calcium channel</keyword>
<keyword evidence="10 14" id="KW-0472">Membrane</keyword>
<dbReference type="PANTHER" id="PTHR45628:SF7">
    <property type="entry name" value="VOLTAGE-DEPENDENT CALCIUM CHANNEL TYPE A SUBUNIT ALPHA-1"/>
    <property type="match status" value="1"/>
</dbReference>
<keyword evidence="9" id="KW-0406">Ion transport</keyword>
<dbReference type="PANTHER" id="PTHR45628">
    <property type="entry name" value="VOLTAGE-DEPENDENT CALCIUM CHANNEL TYPE A SUBUNIT ALPHA-1"/>
    <property type="match status" value="1"/>
</dbReference>
<name>A0ABP0I3E2_9DINO</name>
<evidence type="ECO:0000256" key="5">
    <source>
        <dbReference type="ARBA" id="ARBA00022692"/>
    </source>
</evidence>
<keyword evidence="7" id="KW-0851">Voltage-gated channel</keyword>
<keyword evidence="12" id="KW-0407">Ion channel</keyword>
<sequence>MSCATITPNRDQVVDNSGLHALMAHLLAIRSQLDAVLASQNHVQEAVSVLKDNSLALGRGRATLHGSLDGPPRGAISARPPADSMDEDADSVQYEQVQYNLDQELKKVEAKYVETVDANLEFIPHKSYKDELTDLMLKAEYEENTGFKYRHMTWREKVKTMTASQKGALIDALTGALVIANTVVIGLSADDVGWVGWQWLDVCFTLGFLSEMIAKMIIQGFFVYFRDQWHWLDCGLVFFDLVQTVMWIASVDTASDAFALARVVRVARLSRICRVLRVSFSQNLVRMTSAIAGSLTTILWGSILLILTVYVMAIVFRETVGRSDLQYETTGKYFDSVPRSTLTLFRCAFGECTTNTGYPIFEYINDFHGVGLVAAWGCFISFVILGLFNVITSIFIEKMMVAAHKEEKTEQSKRLMDESLWATRIAKLLRVVWRLVDPQWDGELSEDVESLLEVSLSPKEFHALVKDEYAAKALDELDVSREDHGFLCTILDPENRKAVSVREIVQGIQRIRGEPRRSDIVAVGLVVRSIKTQMGVLATELRELKECSRDNLKLLTSLAKGEVSRYKCAQKQNS</sequence>
<proteinExistence type="predicted"/>
<evidence type="ECO:0000256" key="4">
    <source>
        <dbReference type="ARBA" id="ARBA00022673"/>
    </source>
</evidence>
<comment type="caution">
    <text evidence="16">The sequence shown here is derived from an EMBL/GenBank/DDBJ whole genome shotgun (WGS) entry which is preliminary data.</text>
</comment>
<evidence type="ECO:0000256" key="14">
    <source>
        <dbReference type="SAM" id="Phobius"/>
    </source>
</evidence>
<feature type="transmembrane region" description="Helical" evidence="14">
    <location>
        <begin position="290"/>
        <end position="316"/>
    </location>
</feature>
<keyword evidence="6" id="KW-0106">Calcium</keyword>
<keyword evidence="17" id="KW-1185">Reference proteome</keyword>
<evidence type="ECO:0000313" key="16">
    <source>
        <dbReference type="EMBL" id="CAK8997090.1"/>
    </source>
</evidence>